<dbReference type="Proteomes" id="UP001501257">
    <property type="component" value="Unassembled WGS sequence"/>
</dbReference>
<sequence length="54" mass="5758">MGITLMDAAHIKPDSLGDLPYYVSARVLLFDAGALTLQIESGRLNPAAVGDRSR</sequence>
<dbReference type="EMBL" id="BAABLK010000030">
    <property type="protein sequence ID" value="GAA5227593.1"/>
    <property type="molecule type" value="Genomic_DNA"/>
</dbReference>
<keyword evidence="2" id="KW-1185">Reference proteome</keyword>
<gene>
    <name evidence="1" type="ORF">GCM10025778_21260</name>
</gene>
<accession>A0ABP9TPC9</accession>
<reference evidence="2" key="1">
    <citation type="journal article" date="2019" name="Int. J. Syst. Evol. Microbiol.">
        <title>The Global Catalogue of Microorganisms (GCM) 10K type strain sequencing project: providing services to taxonomists for standard genome sequencing and annotation.</title>
        <authorList>
            <consortium name="The Broad Institute Genomics Platform"/>
            <consortium name="The Broad Institute Genome Sequencing Center for Infectious Disease"/>
            <person name="Wu L."/>
            <person name="Ma J."/>
        </authorList>
    </citation>
    <scope>NUCLEOTIDE SEQUENCE [LARGE SCALE GENOMIC DNA]</scope>
    <source>
        <strain evidence="2">JCM 18952</strain>
    </source>
</reference>
<evidence type="ECO:0000313" key="1">
    <source>
        <dbReference type="EMBL" id="GAA5227593.1"/>
    </source>
</evidence>
<proteinExistence type="predicted"/>
<protein>
    <submittedName>
        <fullName evidence="1">Uncharacterized protein</fullName>
    </submittedName>
</protein>
<organism evidence="1 2">
    <name type="scientific">Paeniglutamicibacter antarcticus</name>
    <dbReference type="NCBI Taxonomy" id="494023"/>
    <lineage>
        <taxon>Bacteria</taxon>
        <taxon>Bacillati</taxon>
        <taxon>Actinomycetota</taxon>
        <taxon>Actinomycetes</taxon>
        <taxon>Micrococcales</taxon>
        <taxon>Micrococcaceae</taxon>
        <taxon>Paeniglutamicibacter</taxon>
    </lineage>
</organism>
<evidence type="ECO:0000313" key="2">
    <source>
        <dbReference type="Proteomes" id="UP001501257"/>
    </source>
</evidence>
<name>A0ABP9TPC9_9MICC</name>
<comment type="caution">
    <text evidence="1">The sequence shown here is derived from an EMBL/GenBank/DDBJ whole genome shotgun (WGS) entry which is preliminary data.</text>
</comment>